<dbReference type="InterPro" id="IPR011037">
    <property type="entry name" value="Pyrv_Knase-like_insert_dom_sf"/>
</dbReference>
<evidence type="ECO:0000256" key="8">
    <source>
        <dbReference type="ARBA" id="ARBA00023014"/>
    </source>
</evidence>
<accession>A0ABS8WBJ1</accession>
<evidence type="ECO:0000256" key="3">
    <source>
        <dbReference type="ARBA" id="ARBA00022714"/>
    </source>
</evidence>
<comment type="cofactor">
    <cofactor evidence="10">
        <name>[2Fe-2S] cluster</name>
        <dbReference type="ChEBI" id="CHEBI:190135"/>
    </cofactor>
</comment>
<evidence type="ECO:0000259" key="14">
    <source>
        <dbReference type="PROSITE" id="PS51384"/>
    </source>
</evidence>
<sequence>MTSQTTATSPQLSQITIFPIKSTAGIHLNHSFVEEKGLIFDRRFVLVDNKGKFITARTHPRLALVHSAISEDGFHVRAPGMPALEINKNEFGHLYAEVEIWGTTVQGQWCHKNYDTWFSDYLDQPCRLLFFGEQSERFVSGHQTQVSFADGYPLLLISEASLADLNERADETVLMDQFRPNLVVKGCSAFAEDSWKVIQIGEVKFALVKPCSRCVFTTLDPLTGEKSPVNEPLNTLQKYRKGEDGQVYFGQNLVALNSGKISVFDTVEVLEYHQPIEYVNHAPKVREISNVDDRLDWPKQQAKSLLCVAVTEESHDVKTFRFSCPTLPRFSYLAGQYINIEVVINNKPYKRTYTLSSTPTRPDLLSITVKKLSDGMVSSWLHDHLTVGDSISAIAPAGSFHLQKALPEAPLLLISAGVGITPILAMLRAITDQHQARDIVFIHGAKTVKDLIAYQELNFFSSLLPKLSIHYFLSRETQHDSHQEIAGSKAELHYGHINQAALATVSDLSERTTFVCGPNMFMEQIKQSLLQLGLPEAQYFDESFGQKASFGGSKKQVNILFDSWDTYVEGDNQLTLLEQAEQAGLSLPFSCRGGMCGACKVQLHSGEVRRLSDSALTPDEIEAGVVLACSCVPQSDLVIGQT</sequence>
<keyword evidence="5" id="KW-0274">FAD</keyword>
<evidence type="ECO:0000259" key="12">
    <source>
        <dbReference type="PROSITE" id="PS51085"/>
    </source>
</evidence>
<dbReference type="CDD" id="cd06215">
    <property type="entry name" value="FNR_iron_sulfur_binding_1"/>
    <property type="match status" value="1"/>
</dbReference>
<dbReference type="Pfam" id="PF03476">
    <property type="entry name" value="MOSC_N"/>
    <property type="match status" value="1"/>
</dbReference>
<keyword evidence="16" id="KW-1185">Reference proteome</keyword>
<keyword evidence="4" id="KW-0479">Metal-binding</keyword>
<gene>
    <name evidence="15" type="ORF">K6Y31_09825</name>
</gene>
<evidence type="ECO:0000256" key="2">
    <source>
        <dbReference type="ARBA" id="ARBA00022630"/>
    </source>
</evidence>
<dbReference type="InterPro" id="IPR005303">
    <property type="entry name" value="MOCOS_middle"/>
</dbReference>
<dbReference type="InterPro" id="IPR039261">
    <property type="entry name" value="FNR_nucleotide-bd"/>
</dbReference>
<dbReference type="SUPFAM" id="SSF54292">
    <property type="entry name" value="2Fe-2S ferredoxin-like"/>
    <property type="match status" value="1"/>
</dbReference>
<dbReference type="CDD" id="cd00207">
    <property type="entry name" value="fer2"/>
    <property type="match status" value="1"/>
</dbReference>
<keyword evidence="3" id="KW-0001">2Fe-2S</keyword>
<dbReference type="PANTHER" id="PTHR47354">
    <property type="entry name" value="NADH OXIDOREDUCTASE HCR"/>
    <property type="match status" value="1"/>
</dbReference>
<evidence type="ECO:0000256" key="11">
    <source>
        <dbReference type="ARBA" id="ARBA00061434"/>
    </source>
</evidence>
<keyword evidence="2" id="KW-0285">Flavoprotein</keyword>
<name>A0ABS8WBJ1_9GAMM</name>
<dbReference type="PROSITE" id="PS00197">
    <property type="entry name" value="2FE2S_FER_1"/>
    <property type="match status" value="1"/>
</dbReference>
<dbReference type="RefSeq" id="WP_233052611.1">
    <property type="nucleotide sequence ID" value="NZ_JAIMJA010000008.1"/>
</dbReference>
<dbReference type="InterPro" id="IPR036010">
    <property type="entry name" value="2Fe-2S_ferredoxin-like_sf"/>
</dbReference>
<dbReference type="SUPFAM" id="SSF50800">
    <property type="entry name" value="PK beta-barrel domain-like"/>
    <property type="match status" value="1"/>
</dbReference>
<evidence type="ECO:0000256" key="7">
    <source>
        <dbReference type="ARBA" id="ARBA00023004"/>
    </source>
</evidence>
<dbReference type="Gene3D" id="2.40.30.10">
    <property type="entry name" value="Translation factors"/>
    <property type="match status" value="1"/>
</dbReference>
<dbReference type="InterPro" id="IPR017927">
    <property type="entry name" value="FAD-bd_FR_type"/>
</dbReference>
<dbReference type="InterPro" id="IPR001041">
    <property type="entry name" value="2Fe-2S_ferredoxin-type"/>
</dbReference>
<dbReference type="Proteomes" id="UP001201273">
    <property type="component" value="Unassembled WGS sequence"/>
</dbReference>
<evidence type="ECO:0000313" key="16">
    <source>
        <dbReference type="Proteomes" id="UP001201273"/>
    </source>
</evidence>
<dbReference type="SUPFAM" id="SSF141673">
    <property type="entry name" value="MOSC N-terminal domain-like"/>
    <property type="match status" value="1"/>
</dbReference>
<dbReference type="InterPro" id="IPR017938">
    <property type="entry name" value="Riboflavin_synthase-like_b-brl"/>
</dbReference>
<evidence type="ECO:0000256" key="4">
    <source>
        <dbReference type="ARBA" id="ARBA00022723"/>
    </source>
</evidence>
<dbReference type="Gene3D" id="3.40.50.80">
    <property type="entry name" value="Nucleotide-binding domain of ferredoxin-NADP reductase (FNR) module"/>
    <property type="match status" value="1"/>
</dbReference>
<keyword evidence="6" id="KW-0560">Oxidoreductase</keyword>
<evidence type="ECO:0000256" key="1">
    <source>
        <dbReference type="ARBA" id="ARBA00001974"/>
    </source>
</evidence>
<evidence type="ECO:0000256" key="5">
    <source>
        <dbReference type="ARBA" id="ARBA00022827"/>
    </source>
</evidence>
<dbReference type="InterPro" id="IPR006058">
    <property type="entry name" value="2Fe2S_fd_BS"/>
</dbReference>
<dbReference type="PANTHER" id="PTHR47354:SF6">
    <property type="entry name" value="NADH OXIDOREDUCTASE HCR"/>
    <property type="match status" value="1"/>
</dbReference>
<comment type="cofactor">
    <cofactor evidence="1">
        <name>FAD</name>
        <dbReference type="ChEBI" id="CHEBI:57692"/>
    </cofactor>
</comment>
<dbReference type="PROSITE" id="PS51085">
    <property type="entry name" value="2FE2S_FER_2"/>
    <property type="match status" value="1"/>
</dbReference>
<keyword evidence="8" id="KW-0411">Iron-sulfur</keyword>
<dbReference type="SUPFAM" id="SSF63380">
    <property type="entry name" value="Riboflavin synthase domain-like"/>
    <property type="match status" value="1"/>
</dbReference>
<proteinExistence type="inferred from homology"/>
<dbReference type="InterPro" id="IPR050415">
    <property type="entry name" value="MRET"/>
</dbReference>
<dbReference type="Pfam" id="PF00175">
    <property type="entry name" value="NAD_binding_1"/>
    <property type="match status" value="1"/>
</dbReference>
<evidence type="ECO:0000256" key="6">
    <source>
        <dbReference type="ARBA" id="ARBA00023002"/>
    </source>
</evidence>
<protein>
    <submittedName>
        <fullName evidence="15">Hybrid-cluster NAD(P)-dependent oxidoreductase</fullName>
    </submittedName>
</protein>
<evidence type="ECO:0000256" key="10">
    <source>
        <dbReference type="ARBA" id="ARBA00034078"/>
    </source>
</evidence>
<keyword evidence="7" id="KW-0408">Iron</keyword>
<evidence type="ECO:0000313" key="15">
    <source>
        <dbReference type="EMBL" id="MCE2595116.1"/>
    </source>
</evidence>
<dbReference type="Pfam" id="PF00970">
    <property type="entry name" value="FAD_binding_6"/>
    <property type="match status" value="1"/>
</dbReference>
<dbReference type="SUPFAM" id="SSF52343">
    <property type="entry name" value="Ferredoxin reductase-like, C-terminal NADP-linked domain"/>
    <property type="match status" value="1"/>
</dbReference>
<evidence type="ECO:0000256" key="9">
    <source>
        <dbReference type="ARBA" id="ARBA00023075"/>
    </source>
</evidence>
<keyword evidence="9" id="KW-0830">Ubiquinone</keyword>
<dbReference type="PROSITE" id="PS51340">
    <property type="entry name" value="MOSC"/>
    <property type="match status" value="1"/>
</dbReference>
<feature type="domain" description="MOSC" evidence="13">
    <location>
        <begin position="126"/>
        <end position="270"/>
    </location>
</feature>
<dbReference type="InterPro" id="IPR012675">
    <property type="entry name" value="Beta-grasp_dom_sf"/>
</dbReference>
<dbReference type="PRINTS" id="PR00410">
    <property type="entry name" value="PHEHYDRXLASE"/>
</dbReference>
<dbReference type="Gene3D" id="3.10.20.30">
    <property type="match status" value="1"/>
</dbReference>
<dbReference type="InterPro" id="IPR001433">
    <property type="entry name" value="OxRdtase_FAD/NAD-bd"/>
</dbReference>
<dbReference type="EMBL" id="JAIMJA010000008">
    <property type="protein sequence ID" value="MCE2595116.1"/>
    <property type="molecule type" value="Genomic_DNA"/>
</dbReference>
<dbReference type="InterPro" id="IPR008333">
    <property type="entry name" value="Cbr1-like_FAD-bd_dom"/>
</dbReference>
<comment type="caution">
    <text evidence="15">The sequence shown here is derived from an EMBL/GenBank/DDBJ whole genome shotgun (WGS) entry which is preliminary data.</text>
</comment>
<dbReference type="Pfam" id="PF03473">
    <property type="entry name" value="MOSC"/>
    <property type="match status" value="1"/>
</dbReference>
<comment type="similarity">
    <text evidence="11">In the N-terminal section; belongs to the FAD-binding oxidoreductase type 6 family.</text>
</comment>
<dbReference type="InterPro" id="IPR005302">
    <property type="entry name" value="MoCF_Sase_C"/>
</dbReference>
<organism evidence="15 16">
    <name type="scientific">Motilimonas cestriensis</name>
    <dbReference type="NCBI Taxonomy" id="2742685"/>
    <lineage>
        <taxon>Bacteria</taxon>
        <taxon>Pseudomonadati</taxon>
        <taxon>Pseudomonadota</taxon>
        <taxon>Gammaproteobacteria</taxon>
        <taxon>Alteromonadales</taxon>
        <taxon>Alteromonadales genera incertae sedis</taxon>
        <taxon>Motilimonas</taxon>
    </lineage>
</organism>
<feature type="domain" description="FAD-binding FR-type" evidence="14">
    <location>
        <begin position="300"/>
        <end position="403"/>
    </location>
</feature>
<feature type="domain" description="2Fe-2S ferredoxin-type" evidence="12">
    <location>
        <begin position="555"/>
        <end position="642"/>
    </location>
</feature>
<evidence type="ECO:0000259" key="13">
    <source>
        <dbReference type="PROSITE" id="PS51340"/>
    </source>
</evidence>
<reference evidence="15 16" key="1">
    <citation type="journal article" date="2022" name="Environ. Microbiol. Rep.">
        <title>Eco-phylogenetic analyses reveal divergent evolution of vitamin B12 metabolism in the marine bacterial family 'Psychromonadaceae'.</title>
        <authorList>
            <person name="Jin X."/>
            <person name="Yang Y."/>
            <person name="Cao H."/>
            <person name="Gao B."/>
            <person name="Zhao Z."/>
        </authorList>
    </citation>
    <scope>NUCLEOTIDE SEQUENCE [LARGE SCALE GENOMIC DNA]</scope>
    <source>
        <strain evidence="15 16">MKS20</strain>
    </source>
</reference>
<dbReference type="PROSITE" id="PS51384">
    <property type="entry name" value="FAD_FR"/>
    <property type="match status" value="1"/>
</dbReference>
<dbReference type="Pfam" id="PF00111">
    <property type="entry name" value="Fer2"/>
    <property type="match status" value="1"/>
</dbReference>